<dbReference type="EMBL" id="AP027141">
    <property type="protein sequence ID" value="BDV30133.1"/>
    <property type="molecule type" value="Genomic_DNA"/>
</dbReference>
<accession>A0ABM8DWV2</accession>
<dbReference type="Pfam" id="PF02518">
    <property type="entry name" value="HATPase_c"/>
    <property type="match status" value="1"/>
</dbReference>
<keyword evidence="7" id="KW-0902">Two-component regulatory system</keyword>
<dbReference type="Gene3D" id="3.30.565.10">
    <property type="entry name" value="Histidine kinase-like ATPase, C-terminal domain"/>
    <property type="match status" value="1"/>
</dbReference>
<evidence type="ECO:0000256" key="3">
    <source>
        <dbReference type="ARBA" id="ARBA00012438"/>
    </source>
</evidence>
<dbReference type="InterPro" id="IPR036890">
    <property type="entry name" value="HATPase_C_sf"/>
</dbReference>
<sequence>MSVQAPDSPDRYPDDVPPTAEPRAVTAQDVTRRDAIAEYGLIGRPPEPDLEGLVQLAATLCDVPTAVINIIDDHAQHQVAAVGFQPSVCAREDSMCAAVLDDPRRVVVSDARTDARFADNPFVTGEIGNVRFYASSPLITPAGVAIGTLCVFDEETGDLTPQHSRGLDLLAHQVVDVLELRRITRELGQSNDQLRTFAGQISHDLRNPLTALTGFIELAADSPELADAPQATRALARAESAASRMDSMISDLLDYARIGGQVRHTPVQLDELARTVLEDLDAALVQSGTEVDVDAGIQVSADATLLRVLLQNLVANAVKFSSAAGVVPRVAIGAVELAGGWRVTVDDNGPGIPAADRERVFELMERGQTGGVPGLGIGLSTCRRIVEAHRGLIGIEDSPLGGTRVWVVLPATS</sequence>
<dbReference type="CDD" id="cd00082">
    <property type="entry name" value="HisKA"/>
    <property type="match status" value="1"/>
</dbReference>
<keyword evidence="6" id="KW-0418">Kinase</keyword>
<dbReference type="InterPro" id="IPR005467">
    <property type="entry name" value="His_kinase_dom"/>
</dbReference>
<evidence type="ECO:0000256" key="4">
    <source>
        <dbReference type="ARBA" id="ARBA00022553"/>
    </source>
</evidence>
<dbReference type="Proteomes" id="UP001317779">
    <property type="component" value="Chromosome"/>
</dbReference>
<reference evidence="11 12" key="1">
    <citation type="submission" date="2022-12" db="EMBL/GenBank/DDBJ databases">
        <title>Microbacterium terricola strain KV-448 chromosome, complete genome.</title>
        <authorList>
            <person name="Oshima T."/>
            <person name="Moriya T."/>
            <person name="Bessho Y."/>
        </authorList>
    </citation>
    <scope>NUCLEOTIDE SEQUENCE [LARGE SCALE GENOMIC DNA]</scope>
    <source>
        <strain evidence="11 12">KV-448</strain>
    </source>
</reference>
<evidence type="ECO:0000256" key="2">
    <source>
        <dbReference type="ARBA" id="ARBA00004236"/>
    </source>
</evidence>
<gene>
    <name evidence="11" type="ORF">Microterr_07930</name>
</gene>
<dbReference type="SMART" id="SM00388">
    <property type="entry name" value="HisKA"/>
    <property type="match status" value="1"/>
</dbReference>
<dbReference type="SUPFAM" id="SSF47384">
    <property type="entry name" value="Homodimeric domain of signal transducing histidine kinase"/>
    <property type="match status" value="1"/>
</dbReference>
<evidence type="ECO:0000259" key="10">
    <source>
        <dbReference type="PROSITE" id="PS50109"/>
    </source>
</evidence>
<dbReference type="CDD" id="cd00075">
    <property type="entry name" value="HATPase"/>
    <property type="match status" value="1"/>
</dbReference>
<dbReference type="InterPro" id="IPR029016">
    <property type="entry name" value="GAF-like_dom_sf"/>
</dbReference>
<dbReference type="InterPro" id="IPR036097">
    <property type="entry name" value="HisK_dim/P_sf"/>
</dbReference>
<protein>
    <recommendedName>
        <fullName evidence="8">Sensor-like histidine kinase SenX3</fullName>
        <ecNumber evidence="3">2.7.13.3</ecNumber>
    </recommendedName>
</protein>
<dbReference type="PANTHER" id="PTHR42878">
    <property type="entry name" value="TWO-COMPONENT HISTIDINE KINASE"/>
    <property type="match status" value="1"/>
</dbReference>
<dbReference type="Pfam" id="PF13185">
    <property type="entry name" value="GAF_2"/>
    <property type="match status" value="1"/>
</dbReference>
<dbReference type="Gene3D" id="1.10.287.130">
    <property type="match status" value="1"/>
</dbReference>
<dbReference type="Pfam" id="PF00512">
    <property type="entry name" value="HisKA"/>
    <property type="match status" value="1"/>
</dbReference>
<dbReference type="InterPro" id="IPR004358">
    <property type="entry name" value="Sig_transdc_His_kin-like_C"/>
</dbReference>
<dbReference type="SUPFAM" id="SSF55781">
    <property type="entry name" value="GAF domain-like"/>
    <property type="match status" value="1"/>
</dbReference>
<keyword evidence="5" id="KW-0808">Transferase</keyword>
<name>A0ABM8DWV2_9MICO</name>
<comment type="subcellular location">
    <subcellularLocation>
        <location evidence="2">Cell membrane</location>
    </subcellularLocation>
</comment>
<feature type="region of interest" description="Disordered" evidence="9">
    <location>
        <begin position="1"/>
        <end position="25"/>
    </location>
</feature>
<evidence type="ECO:0000256" key="8">
    <source>
        <dbReference type="ARBA" id="ARBA00039401"/>
    </source>
</evidence>
<dbReference type="PANTHER" id="PTHR42878:SF15">
    <property type="entry name" value="BACTERIOPHYTOCHROME"/>
    <property type="match status" value="1"/>
</dbReference>
<dbReference type="SMART" id="SM00387">
    <property type="entry name" value="HATPase_c"/>
    <property type="match status" value="1"/>
</dbReference>
<keyword evidence="12" id="KW-1185">Reference proteome</keyword>
<dbReference type="InterPro" id="IPR003594">
    <property type="entry name" value="HATPase_dom"/>
</dbReference>
<feature type="domain" description="Histidine kinase" evidence="10">
    <location>
        <begin position="200"/>
        <end position="413"/>
    </location>
</feature>
<proteinExistence type="predicted"/>
<evidence type="ECO:0000256" key="5">
    <source>
        <dbReference type="ARBA" id="ARBA00022679"/>
    </source>
</evidence>
<evidence type="ECO:0000256" key="6">
    <source>
        <dbReference type="ARBA" id="ARBA00022777"/>
    </source>
</evidence>
<dbReference type="PRINTS" id="PR00344">
    <property type="entry name" value="BCTRLSENSOR"/>
</dbReference>
<organism evidence="11 12">
    <name type="scientific">Microbacterium terricola</name>
    <dbReference type="NCBI Taxonomy" id="344163"/>
    <lineage>
        <taxon>Bacteria</taxon>
        <taxon>Bacillati</taxon>
        <taxon>Actinomycetota</taxon>
        <taxon>Actinomycetes</taxon>
        <taxon>Micrococcales</taxon>
        <taxon>Microbacteriaceae</taxon>
        <taxon>Microbacterium</taxon>
    </lineage>
</organism>
<dbReference type="SUPFAM" id="SSF55874">
    <property type="entry name" value="ATPase domain of HSP90 chaperone/DNA topoisomerase II/histidine kinase"/>
    <property type="match status" value="1"/>
</dbReference>
<dbReference type="InterPro" id="IPR050351">
    <property type="entry name" value="BphY/WalK/GraS-like"/>
</dbReference>
<dbReference type="Gene3D" id="3.30.450.40">
    <property type="match status" value="1"/>
</dbReference>
<dbReference type="InterPro" id="IPR003661">
    <property type="entry name" value="HisK_dim/P_dom"/>
</dbReference>
<dbReference type="InterPro" id="IPR003018">
    <property type="entry name" value="GAF"/>
</dbReference>
<evidence type="ECO:0000256" key="1">
    <source>
        <dbReference type="ARBA" id="ARBA00000085"/>
    </source>
</evidence>
<dbReference type="EC" id="2.7.13.3" evidence="3"/>
<evidence type="ECO:0000256" key="9">
    <source>
        <dbReference type="SAM" id="MobiDB-lite"/>
    </source>
</evidence>
<keyword evidence="4" id="KW-0597">Phosphoprotein</keyword>
<evidence type="ECO:0000313" key="12">
    <source>
        <dbReference type="Proteomes" id="UP001317779"/>
    </source>
</evidence>
<evidence type="ECO:0000256" key="7">
    <source>
        <dbReference type="ARBA" id="ARBA00023012"/>
    </source>
</evidence>
<dbReference type="PROSITE" id="PS50109">
    <property type="entry name" value="HIS_KIN"/>
    <property type="match status" value="1"/>
</dbReference>
<comment type="catalytic activity">
    <reaction evidence="1">
        <text>ATP + protein L-histidine = ADP + protein N-phospho-L-histidine.</text>
        <dbReference type="EC" id="2.7.13.3"/>
    </reaction>
</comment>
<evidence type="ECO:0000313" key="11">
    <source>
        <dbReference type="EMBL" id="BDV30133.1"/>
    </source>
</evidence>